<dbReference type="SUPFAM" id="SSF52540">
    <property type="entry name" value="P-loop containing nucleoside triphosphate hydrolases"/>
    <property type="match status" value="1"/>
</dbReference>
<dbReference type="PANTHER" id="PTHR42869:SF1">
    <property type="entry name" value="SLL0572 PROTEIN"/>
    <property type="match status" value="1"/>
</dbReference>
<dbReference type="PANTHER" id="PTHR42869">
    <property type="entry name" value="SLL0572 PROTEIN"/>
    <property type="match status" value="1"/>
</dbReference>
<evidence type="ECO:0000313" key="1">
    <source>
        <dbReference type="EMBL" id="HGZ79552.1"/>
    </source>
</evidence>
<dbReference type="InterPro" id="IPR053199">
    <property type="entry name" value="cDPG_synthetase-like"/>
</dbReference>
<dbReference type="Gene3D" id="3.40.50.300">
    <property type="entry name" value="P-loop containing nucleotide triphosphate hydrolases"/>
    <property type="match status" value="1"/>
</dbReference>
<protein>
    <submittedName>
        <fullName evidence="1">GTPase</fullName>
    </submittedName>
</protein>
<sequence length="448" mass="50410">MFIVRKRVIIMGAAGRDFHNFNVYFRDNEEYEVVAFTATQIPDIEGRIYPPELAGKLYPNGIPIEPESKLVELIKKYNVDEVILAYSDLSHQYVMERAAIVMSAGADFKLMGPMHTMIVSNKPVVAVCAVRTGCGKSQTTRRVLDILRSKGLKVVSIRHPMPYGDLVAQKVQRFATYEDLDKYNCTIEEREEYEPHIDRKSVIYAGVDYKAILDSAEAENPDVILWDGGNNDFPFYKPDLFIVVTDPHRAGHEVTYHPGMTNLLMADVVVINKEETAAPEAIEIVRKNIEKWNPKAIVVDAASPIFVEDPSLIKGKRVLVVEDGPTLTHGEMRYGAGFVAAKKFGASQIVDPRPYAVGSILDTYKKYTHLDLILPAMGYGEKQVKELEQTINSADADVVIIGTPIDLRRLMKLNKPAVRVRYELQEIGKPNLEDILEQFIAEKVRKNT</sequence>
<reference evidence="1" key="1">
    <citation type="journal article" date="2020" name="mSystems">
        <title>Genome- and Community-Level Interaction Insights into Carbon Utilization and Element Cycling Functions of Hydrothermarchaeota in Hydrothermal Sediment.</title>
        <authorList>
            <person name="Zhou Z."/>
            <person name="Liu Y."/>
            <person name="Xu W."/>
            <person name="Pan J."/>
            <person name="Luo Z.H."/>
            <person name="Li M."/>
        </authorList>
    </citation>
    <scope>NUCLEOTIDE SEQUENCE [LARGE SCALE GENOMIC DNA]</scope>
    <source>
        <strain evidence="1">SpSt-86</strain>
    </source>
</reference>
<proteinExistence type="predicted"/>
<gene>
    <name evidence="1" type="ORF">ENW55_06180</name>
</gene>
<organism evidence="1">
    <name type="scientific">Pseudothermotoga hypogea</name>
    <dbReference type="NCBI Taxonomy" id="57487"/>
    <lineage>
        <taxon>Bacteria</taxon>
        <taxon>Thermotogati</taxon>
        <taxon>Thermotogota</taxon>
        <taxon>Thermotogae</taxon>
        <taxon>Thermotogales</taxon>
        <taxon>Thermotogaceae</taxon>
        <taxon>Pseudothermotoga</taxon>
    </lineage>
</organism>
<dbReference type="InterPro" id="IPR027417">
    <property type="entry name" value="P-loop_NTPase"/>
</dbReference>
<dbReference type="EMBL" id="DTKQ01000048">
    <property type="protein sequence ID" value="HGZ79552.1"/>
    <property type="molecule type" value="Genomic_DNA"/>
</dbReference>
<accession>A0A832IAR9</accession>
<dbReference type="Gene3D" id="3.40.50.720">
    <property type="entry name" value="NAD(P)-binding Rossmann-like Domain"/>
    <property type="match status" value="1"/>
</dbReference>
<name>A0A832IAR9_9THEM</name>
<comment type="caution">
    <text evidence="1">The sequence shown here is derived from an EMBL/GenBank/DDBJ whole genome shotgun (WGS) entry which is preliminary data.</text>
</comment>
<dbReference type="AlphaFoldDB" id="A0A832IAR9"/>